<gene>
    <name evidence="6" type="ORF">SAMN04490205_1519</name>
    <name evidence="5" type="ORF">TU79_21905</name>
</gene>
<evidence type="ECO:0000256" key="2">
    <source>
        <dbReference type="ARBA" id="ARBA00022553"/>
    </source>
</evidence>
<dbReference type="Pfam" id="PF07993">
    <property type="entry name" value="NAD_binding_4"/>
    <property type="match status" value="1"/>
</dbReference>
<keyword evidence="8" id="KW-1185">Reference proteome</keyword>
<dbReference type="SMART" id="SM00823">
    <property type="entry name" value="PKS_PP"/>
    <property type="match status" value="1"/>
</dbReference>
<feature type="transmembrane region" description="Helical" evidence="3">
    <location>
        <begin position="229"/>
        <end position="248"/>
    </location>
</feature>
<evidence type="ECO:0000313" key="7">
    <source>
        <dbReference type="Proteomes" id="UP000052019"/>
    </source>
</evidence>
<dbReference type="Pfam" id="PF00501">
    <property type="entry name" value="AMP-binding"/>
    <property type="match status" value="1"/>
</dbReference>
<dbReference type="EMBL" id="LT629760">
    <property type="protein sequence ID" value="SDS11633.1"/>
    <property type="molecule type" value="Genomic_DNA"/>
</dbReference>
<dbReference type="SUPFAM" id="SSF56801">
    <property type="entry name" value="Acetyl-CoA synthetase-like"/>
    <property type="match status" value="1"/>
</dbReference>
<dbReference type="PANTHER" id="PTHR44845">
    <property type="entry name" value="CARRIER DOMAIN-CONTAINING PROTEIN"/>
    <property type="match status" value="1"/>
</dbReference>
<keyword evidence="3" id="KW-0812">Transmembrane</keyword>
<dbReference type="OrthoDB" id="9757559at2"/>
<dbReference type="Gene3D" id="2.30.38.10">
    <property type="entry name" value="Luciferase, Domain 3"/>
    <property type="match status" value="1"/>
</dbReference>
<keyword evidence="1" id="KW-0596">Phosphopantetheine</keyword>
<dbReference type="PANTHER" id="PTHR44845:SF6">
    <property type="entry name" value="BETA-ALANINE-ACTIVATING ENZYME"/>
    <property type="match status" value="1"/>
</dbReference>
<evidence type="ECO:0000313" key="8">
    <source>
        <dbReference type="Proteomes" id="UP000183126"/>
    </source>
</evidence>
<dbReference type="Proteomes" id="UP000052019">
    <property type="component" value="Unassembled WGS sequence"/>
</dbReference>
<dbReference type="Gene3D" id="3.30.300.30">
    <property type="match status" value="1"/>
</dbReference>
<dbReference type="InterPro" id="IPR045851">
    <property type="entry name" value="AMP-bd_C_sf"/>
</dbReference>
<dbReference type="InterPro" id="IPR000873">
    <property type="entry name" value="AMP-dep_synth/lig_dom"/>
</dbReference>
<accession>A0A0R2ZBU7</accession>
<dbReference type="CDD" id="cd05235">
    <property type="entry name" value="SDR_e1"/>
    <property type="match status" value="1"/>
</dbReference>
<dbReference type="GO" id="GO:0031177">
    <property type="term" value="F:phosphopantetheine binding"/>
    <property type="evidence" value="ECO:0007669"/>
    <property type="project" value="InterPro"/>
</dbReference>
<dbReference type="InterPro" id="IPR009081">
    <property type="entry name" value="PP-bd_ACP"/>
</dbReference>
<keyword evidence="3" id="KW-0472">Membrane</keyword>
<sequence length="1123" mass="123524">MRRLTVRWVGTSKALNAVRTELEEYGHRSADEGVDLVIDDGGQPLPMRLAGTPRLSLRLGIGSPTGSGLPELQLRSYNHDHCLVSVLDVANEPSGNGNRLCRRATRTLVEWVALQVSHFARDPQLCVSPASVNDWPDQNLQSLDALAYLHRFNRTADRTLLRAAQVPMIERLQASLITFAERPALNIAGEIVTYRQLQTQAWAIQQRLAALLEGVEGSAIVGVCLEKSVALYASILAILGCGAVYLPLAAEHPLRRQQAMLESAGARVLLDEGYHPLRKHFTALDVREAEPQDCAPPLPHLRTTPDAPCVVLFTSGTSGRPKGVRLSQGNLAHFTAWFGGCMALSEQSRVLQFAALHFDASLMDIFPSLIAGAQLIIPGEAQRRDPQQLVELIRQQHITHAFLPPALLGVLPLNEPLGLTHLLTGGEACEPHVIERLAGQCHLHNLYGPTEATVLVTHRLLQRADGNTNVGRPIANSQVLILDEDMQPVDEQVMGELYIVGPGVSLGYLSATPVLDSPFVELTLPDGQIVRAYRSGDLAKWTNEGVQLGGRRDDQVKIRGVRVEPREIEQCLRDSRLFRQVAVVIERDGRIRGVVAHPEGGATLIDLKQHARQWLPEYLQPQAWAELHALPCSGNGKIDRQALLALPVHVSLAGDGRTAYTPLQRQLVQLWSELLRVPVDDLGLDDSFFNLGGHSILLSTLLLRIREQFDRSVPLNRFFERPTISTLALLMENSVLPDAASSQAVRDAQSEQVLAVLPETRAGDRRKVIVTGANSFIGLHVVEALLAGGATEIACLVRELPGQPAATRFSQALKEYRLEDLDLSRVRVYTADVSQPRLGLACDVYDALAREFGVLVHNAAQVNHVMDYALLAPDNVEPVRECLRLCETHCKKVLNFISTLSACSSVDAGGHVLESPAAATLPVYVKNGYNLSKWVAERLLGRAVAQGAWVNILRPGNISFNSRNGVCQPRKNRLMLMLKGSLQLGLVPQLKVNFDLMPVDFFARFLAFHCGQFDSGRNVFNLHNPQPLSWDNYLDAFSQAGHAFDRVSVARWQQALRTVDRDNALFGVLGFYLDGPGEDIGDTSMIRHDNARHGVEKMGARYPEKIPALLRQGCDYLKAVGFL</sequence>
<dbReference type="PROSITE" id="PS50075">
    <property type="entry name" value="CARRIER"/>
    <property type="match status" value="1"/>
</dbReference>
<dbReference type="CDD" id="cd05930">
    <property type="entry name" value="A_NRPS"/>
    <property type="match status" value="1"/>
</dbReference>
<dbReference type="NCBIfam" id="TIGR01733">
    <property type="entry name" value="AA-adenyl-dom"/>
    <property type="match status" value="1"/>
</dbReference>
<name>A0A0R2ZBU7_9PSED</name>
<dbReference type="InterPro" id="IPR013120">
    <property type="entry name" value="FAR_NAD-bd"/>
</dbReference>
<evidence type="ECO:0000313" key="5">
    <source>
        <dbReference type="EMBL" id="KRP58154.1"/>
    </source>
</evidence>
<dbReference type="AlphaFoldDB" id="A0A0R2ZBU7"/>
<reference evidence="5 7" key="1">
    <citation type="submission" date="2015-02" db="EMBL/GenBank/DDBJ databases">
        <title>Two Pseudomonas sp. nov. isolated from raw milk.</title>
        <authorList>
            <person name="Wenning M."/>
            <person name="von Neubeck M."/>
            <person name="Huptas C."/>
            <person name="Scherer S."/>
        </authorList>
    </citation>
    <scope>NUCLEOTIDE SEQUENCE [LARGE SCALE GENOMIC DNA]</scope>
    <source>
        <strain evidence="5 7">DSM 14937</strain>
    </source>
</reference>
<dbReference type="Gene3D" id="3.40.50.720">
    <property type="entry name" value="NAD(P)-binding Rossmann-like Domain"/>
    <property type="match status" value="1"/>
</dbReference>
<evidence type="ECO:0000256" key="3">
    <source>
        <dbReference type="SAM" id="Phobius"/>
    </source>
</evidence>
<dbReference type="InterPro" id="IPR020845">
    <property type="entry name" value="AMP-binding_CS"/>
</dbReference>
<dbReference type="SUPFAM" id="SSF47336">
    <property type="entry name" value="ACP-like"/>
    <property type="match status" value="1"/>
</dbReference>
<dbReference type="PATRIC" id="fig|200450.4.peg.1344"/>
<dbReference type="InterPro" id="IPR036736">
    <property type="entry name" value="ACP-like_sf"/>
</dbReference>
<keyword evidence="2" id="KW-0597">Phosphoprotein</keyword>
<evidence type="ECO:0000259" key="4">
    <source>
        <dbReference type="PROSITE" id="PS50075"/>
    </source>
</evidence>
<feature type="domain" description="Carrier" evidence="4">
    <location>
        <begin position="658"/>
        <end position="735"/>
    </location>
</feature>
<dbReference type="Gene3D" id="1.10.1200.10">
    <property type="entry name" value="ACP-like"/>
    <property type="match status" value="1"/>
</dbReference>
<keyword evidence="3" id="KW-1133">Transmembrane helix</keyword>
<dbReference type="EMBL" id="JYLK01000018">
    <property type="protein sequence ID" value="KRP58154.1"/>
    <property type="molecule type" value="Genomic_DNA"/>
</dbReference>
<dbReference type="InterPro" id="IPR010071">
    <property type="entry name" value="AA_adenyl_dom"/>
</dbReference>
<dbReference type="Proteomes" id="UP000183126">
    <property type="component" value="Chromosome I"/>
</dbReference>
<dbReference type="NCBIfam" id="TIGR01746">
    <property type="entry name" value="Thioester-redct"/>
    <property type="match status" value="1"/>
</dbReference>
<protein>
    <submittedName>
        <fullName evidence="6">Amino acid adenylation domain-containing protein/thioester reductase domain-containing protein</fullName>
    </submittedName>
    <submittedName>
        <fullName evidence="5">Peptide transporter</fullName>
    </submittedName>
</protein>
<organism evidence="5 7">
    <name type="scientific">Pseudomonas trivialis</name>
    <dbReference type="NCBI Taxonomy" id="200450"/>
    <lineage>
        <taxon>Bacteria</taxon>
        <taxon>Pseudomonadati</taxon>
        <taxon>Pseudomonadota</taxon>
        <taxon>Gammaproteobacteria</taxon>
        <taxon>Pseudomonadales</taxon>
        <taxon>Pseudomonadaceae</taxon>
        <taxon>Pseudomonas</taxon>
    </lineage>
</organism>
<dbReference type="SUPFAM" id="SSF51735">
    <property type="entry name" value="NAD(P)-binding Rossmann-fold domains"/>
    <property type="match status" value="1"/>
</dbReference>
<proteinExistence type="predicted"/>
<reference evidence="6 8" key="2">
    <citation type="submission" date="2016-10" db="EMBL/GenBank/DDBJ databases">
        <authorList>
            <person name="Varghese N."/>
            <person name="Submissions S."/>
        </authorList>
    </citation>
    <scope>NUCLEOTIDE SEQUENCE [LARGE SCALE GENOMIC DNA]</scope>
    <source>
        <strain evidence="6 8">BS3111</strain>
    </source>
</reference>
<evidence type="ECO:0000313" key="6">
    <source>
        <dbReference type="EMBL" id="SDS11633.1"/>
    </source>
</evidence>
<dbReference type="Gene3D" id="3.40.50.980">
    <property type="match status" value="2"/>
</dbReference>
<dbReference type="RefSeq" id="WP_057009941.1">
    <property type="nucleotide sequence ID" value="NZ_JYLK01000018.1"/>
</dbReference>
<dbReference type="PROSITE" id="PS00455">
    <property type="entry name" value="AMP_BINDING"/>
    <property type="match status" value="1"/>
</dbReference>
<dbReference type="Pfam" id="PF00550">
    <property type="entry name" value="PP-binding"/>
    <property type="match status" value="1"/>
</dbReference>
<evidence type="ECO:0000256" key="1">
    <source>
        <dbReference type="ARBA" id="ARBA00022450"/>
    </source>
</evidence>
<dbReference type="InterPro" id="IPR010080">
    <property type="entry name" value="Thioester_reductase-like_dom"/>
</dbReference>
<dbReference type="InterPro" id="IPR020806">
    <property type="entry name" value="PKS_PP-bd"/>
</dbReference>
<dbReference type="InterPro" id="IPR036291">
    <property type="entry name" value="NAD(P)-bd_dom_sf"/>
</dbReference>